<reference evidence="2 3" key="1">
    <citation type="submission" date="2011-11" db="EMBL/GenBank/DDBJ databases">
        <title>The Noncontiguous Finished sequence of Saccharomonospora cyanea NA-134.</title>
        <authorList>
            <consortium name="US DOE Joint Genome Institute"/>
            <person name="Lucas S."/>
            <person name="Han J."/>
            <person name="Lapidus A."/>
            <person name="Cheng J.-F."/>
            <person name="Goodwin L."/>
            <person name="Pitluck S."/>
            <person name="Peters L."/>
            <person name="Ovchinnikova G."/>
            <person name="Lu M."/>
            <person name="Detter J.C."/>
            <person name="Han C."/>
            <person name="Tapia R."/>
            <person name="Land M."/>
            <person name="Hauser L."/>
            <person name="Kyrpides N."/>
            <person name="Ivanova N."/>
            <person name="Pagani I."/>
            <person name="Brambilla E.-M."/>
            <person name="Klenk H.-P."/>
            <person name="Woyke T."/>
        </authorList>
    </citation>
    <scope>NUCLEOTIDE SEQUENCE [LARGE SCALE GENOMIC DNA]</scope>
    <source>
        <strain evidence="2 3">NA-134</strain>
    </source>
</reference>
<evidence type="ECO:0000313" key="3">
    <source>
        <dbReference type="Proteomes" id="UP000002791"/>
    </source>
</evidence>
<dbReference type="EMBL" id="CM001440">
    <property type="protein sequence ID" value="EHR61719.1"/>
    <property type="molecule type" value="Genomic_DNA"/>
</dbReference>
<dbReference type="Proteomes" id="UP000002791">
    <property type="component" value="Chromosome"/>
</dbReference>
<name>H5XI91_9PSEU</name>
<dbReference type="AlphaFoldDB" id="H5XI91"/>
<evidence type="ECO:0000256" key="1">
    <source>
        <dbReference type="SAM" id="MobiDB-lite"/>
    </source>
</evidence>
<feature type="region of interest" description="Disordered" evidence="1">
    <location>
        <begin position="1"/>
        <end position="30"/>
    </location>
</feature>
<accession>H5XI91</accession>
<keyword evidence="3" id="KW-1185">Reference proteome</keyword>
<organism evidence="2 3">
    <name type="scientific">Saccharomonospora cyanea NA-134</name>
    <dbReference type="NCBI Taxonomy" id="882082"/>
    <lineage>
        <taxon>Bacteria</taxon>
        <taxon>Bacillati</taxon>
        <taxon>Actinomycetota</taxon>
        <taxon>Actinomycetes</taxon>
        <taxon>Pseudonocardiales</taxon>
        <taxon>Pseudonocardiaceae</taxon>
        <taxon>Saccharomonospora</taxon>
    </lineage>
</organism>
<dbReference type="HOGENOM" id="CLU_2773411_0_0_11"/>
<dbReference type="RefSeq" id="WP_005457042.1">
    <property type="nucleotide sequence ID" value="NZ_CM001440.1"/>
</dbReference>
<dbReference type="STRING" id="882082.SaccyDRAFT_2873"/>
<gene>
    <name evidence="2" type="ORF">SaccyDRAFT_2873</name>
</gene>
<protein>
    <submittedName>
        <fullName evidence="2">Uncharacterized protein</fullName>
    </submittedName>
</protein>
<proteinExistence type="predicted"/>
<sequence length="69" mass="6863">MTESHARPETAATMEESQPIGGSGEQAGPAGVVGPFVPVGVSDAGMCVGGVCSLPAQTIDGTPRHEQVD</sequence>
<evidence type="ECO:0000313" key="2">
    <source>
        <dbReference type="EMBL" id="EHR61719.1"/>
    </source>
</evidence>